<protein>
    <submittedName>
        <fullName evidence="3">Calcium-binding and coiled-coil domain-containing protein 1-like</fullName>
    </submittedName>
</protein>
<accession>A0A1U7VD40</accession>
<reference evidence="3" key="2">
    <citation type="submission" date="2025-08" db="UniProtKB">
        <authorList>
            <consortium name="RefSeq"/>
        </authorList>
    </citation>
    <scope>IDENTIFICATION</scope>
    <source>
        <tissue evidence="3">Leaf</tissue>
    </source>
</reference>
<reference evidence="2" key="1">
    <citation type="journal article" date="2013" name="Genome Biol.">
        <title>Reference genomes and transcriptomes of Nicotiana sylvestris and Nicotiana tomentosiformis.</title>
        <authorList>
            <person name="Sierro N."/>
            <person name="Battey J.N."/>
            <person name="Ouadi S."/>
            <person name="Bovet L."/>
            <person name="Goepfert S."/>
            <person name="Bakaher N."/>
            <person name="Peitsch M.C."/>
            <person name="Ivanov N.V."/>
        </authorList>
    </citation>
    <scope>NUCLEOTIDE SEQUENCE [LARGE SCALE GENOMIC DNA]</scope>
</reference>
<dbReference type="Proteomes" id="UP000189701">
    <property type="component" value="Unplaced"/>
</dbReference>
<dbReference type="OrthoDB" id="10443398at2759"/>
<evidence type="ECO:0000313" key="2">
    <source>
        <dbReference type="Proteomes" id="UP000189701"/>
    </source>
</evidence>
<feature type="coiled-coil region" evidence="1">
    <location>
        <begin position="126"/>
        <end position="234"/>
    </location>
</feature>
<dbReference type="AlphaFoldDB" id="A0A1U7VD40"/>
<dbReference type="RefSeq" id="XP_009762856.1">
    <property type="nucleotide sequence ID" value="XM_009764554.1"/>
</dbReference>
<evidence type="ECO:0000256" key="1">
    <source>
        <dbReference type="SAM" id="Coils"/>
    </source>
</evidence>
<proteinExistence type="predicted"/>
<organism evidence="2 3">
    <name type="scientific">Nicotiana sylvestris</name>
    <name type="common">Wood tobacco</name>
    <name type="synonym">South American tobacco</name>
    <dbReference type="NCBI Taxonomy" id="4096"/>
    <lineage>
        <taxon>Eukaryota</taxon>
        <taxon>Viridiplantae</taxon>
        <taxon>Streptophyta</taxon>
        <taxon>Embryophyta</taxon>
        <taxon>Tracheophyta</taxon>
        <taxon>Spermatophyta</taxon>
        <taxon>Magnoliopsida</taxon>
        <taxon>eudicotyledons</taxon>
        <taxon>Gunneridae</taxon>
        <taxon>Pentapetalae</taxon>
        <taxon>asterids</taxon>
        <taxon>lamiids</taxon>
        <taxon>Solanales</taxon>
        <taxon>Solanaceae</taxon>
        <taxon>Nicotianoideae</taxon>
        <taxon>Nicotianeae</taxon>
        <taxon>Nicotiana</taxon>
    </lineage>
</organism>
<name>A0A1U7VD40_NICSY</name>
<keyword evidence="2" id="KW-1185">Reference proteome</keyword>
<evidence type="ECO:0000313" key="3">
    <source>
        <dbReference type="RefSeq" id="XP_009762856.1"/>
    </source>
</evidence>
<gene>
    <name evidence="3" type="primary">LOC104214834</name>
</gene>
<sequence length="286" mass="32738">MDTVEAPCLFNEAQQALNRASVLHNETFLQYREKLIQHEASVLHNETFLQYREKLIQHEVKVWELTEKRDTYKLLNEKLQTELEAVWKEHAEWVEQVRQVLEDINGDLETVANSPNVQVQKRLEQIGQLQAEVDTVKTEAKEWKKNMDLLASEKETVQAQLASIEAQLRAAEKKASTQTKTVEEIRSRLSSAVSSQENLAEELEVARLEIAEVNVKANEKVAQHKVDAEAAQDQAKYLVEHMKWKSRREALAGVQAQGFNLLAEIVNAKISEAKARKLAYPEEEDS</sequence>
<keyword evidence="1" id="KW-0175">Coiled coil</keyword>